<dbReference type="SUPFAM" id="SSF46689">
    <property type="entry name" value="Homeodomain-like"/>
    <property type="match status" value="1"/>
</dbReference>
<dbReference type="InterPro" id="IPR009057">
    <property type="entry name" value="Homeodomain-like_sf"/>
</dbReference>
<dbReference type="InterPro" id="IPR001647">
    <property type="entry name" value="HTH_TetR"/>
</dbReference>
<dbReference type="PROSITE" id="PS50977">
    <property type="entry name" value="HTH_TETR_2"/>
    <property type="match status" value="1"/>
</dbReference>
<evidence type="ECO:0000256" key="1">
    <source>
        <dbReference type="ARBA" id="ARBA00023125"/>
    </source>
</evidence>
<feature type="DNA-binding region" description="H-T-H motif" evidence="2">
    <location>
        <begin position="18"/>
        <end position="37"/>
    </location>
</feature>
<accession>A0ABT6B4X3</accession>
<proteinExistence type="predicted"/>
<dbReference type="InterPro" id="IPR050624">
    <property type="entry name" value="HTH-type_Tx_Regulator"/>
</dbReference>
<keyword evidence="1 2" id="KW-0238">DNA-binding</keyword>
<gene>
    <name evidence="5" type="ORF">P3W85_44080</name>
</gene>
<dbReference type="RefSeq" id="WP_276269455.1">
    <property type="nucleotide sequence ID" value="NZ_JARJLM010000717.1"/>
</dbReference>
<dbReference type="PANTHER" id="PTHR43479">
    <property type="entry name" value="ACREF/ENVCD OPERON REPRESSOR-RELATED"/>
    <property type="match status" value="1"/>
</dbReference>
<dbReference type="PRINTS" id="PR00455">
    <property type="entry name" value="HTHTETR"/>
</dbReference>
<organism evidence="5 6">
    <name type="scientific">Cupriavidus basilensis</name>
    <dbReference type="NCBI Taxonomy" id="68895"/>
    <lineage>
        <taxon>Bacteria</taxon>
        <taxon>Pseudomonadati</taxon>
        <taxon>Pseudomonadota</taxon>
        <taxon>Betaproteobacteria</taxon>
        <taxon>Burkholderiales</taxon>
        <taxon>Burkholderiaceae</taxon>
        <taxon>Cupriavidus</taxon>
    </lineage>
</organism>
<dbReference type="Proteomes" id="UP001216674">
    <property type="component" value="Unassembled WGS sequence"/>
</dbReference>
<name>A0ABT6B4X3_9BURK</name>
<evidence type="ECO:0000313" key="6">
    <source>
        <dbReference type="Proteomes" id="UP001216674"/>
    </source>
</evidence>
<dbReference type="Gene3D" id="1.10.357.10">
    <property type="entry name" value="Tetracycline Repressor, domain 2"/>
    <property type="match status" value="1"/>
</dbReference>
<evidence type="ECO:0000259" key="4">
    <source>
        <dbReference type="PROSITE" id="PS50977"/>
    </source>
</evidence>
<protein>
    <submittedName>
        <fullName evidence="5">Helix-turn-helix domain containing protein</fullName>
    </submittedName>
</protein>
<dbReference type="EMBL" id="JARJLM010000717">
    <property type="protein sequence ID" value="MDF3839868.1"/>
    <property type="molecule type" value="Genomic_DNA"/>
</dbReference>
<feature type="region of interest" description="Disordered" evidence="3">
    <location>
        <begin position="176"/>
        <end position="199"/>
    </location>
</feature>
<dbReference type="PANTHER" id="PTHR43479:SF7">
    <property type="entry name" value="TETR-FAMILY TRANSCRIPTIONAL REGULATOR"/>
    <property type="match status" value="1"/>
</dbReference>
<evidence type="ECO:0000313" key="5">
    <source>
        <dbReference type="EMBL" id="MDF3839868.1"/>
    </source>
</evidence>
<comment type="caution">
    <text evidence="5">The sequence shown here is derived from an EMBL/GenBank/DDBJ whole genome shotgun (WGS) entry which is preliminary data.</text>
</comment>
<feature type="domain" description="HTH tetR-type" evidence="4">
    <location>
        <begin position="1"/>
        <end position="55"/>
    </location>
</feature>
<evidence type="ECO:0000256" key="2">
    <source>
        <dbReference type="PROSITE-ProRule" id="PRU00335"/>
    </source>
</evidence>
<keyword evidence="6" id="KW-1185">Reference proteome</keyword>
<reference evidence="5 6" key="1">
    <citation type="submission" date="2023-03" db="EMBL/GenBank/DDBJ databases">
        <title>Draft assemblies of triclosan tolerant bacteria isolated from returned activated sludge.</title>
        <authorList>
            <person name="Van Hamelsveld S."/>
        </authorList>
    </citation>
    <scope>NUCLEOTIDE SEQUENCE [LARGE SCALE GENOMIC DNA]</scope>
    <source>
        <strain evidence="5 6">GW210010_S58</strain>
    </source>
</reference>
<sequence>MRDALLSLLVEKGWDELSVQDICARADIGRSTFYLHFPSKEELLIGSLDDLRNVLKSTCASTDTKAKVVQPLAFVRGLLAHIYEQRRLCRSVFGRRSAHAVQVRFRGMVAKLIAENLAVVAPAGWKRDAATSYLAGALVDLLSWWIDSRPMHSIDEVERFYLSLAESAVHELTGRSVSRGSAGPAREVGKSAGAFDALS</sequence>
<evidence type="ECO:0000256" key="3">
    <source>
        <dbReference type="SAM" id="MobiDB-lite"/>
    </source>
</evidence>
<dbReference type="Pfam" id="PF00440">
    <property type="entry name" value="TetR_N"/>
    <property type="match status" value="1"/>
</dbReference>